<organism evidence="2 3">
    <name type="scientific">Theileria orientalis</name>
    <dbReference type="NCBI Taxonomy" id="68886"/>
    <lineage>
        <taxon>Eukaryota</taxon>
        <taxon>Sar</taxon>
        <taxon>Alveolata</taxon>
        <taxon>Apicomplexa</taxon>
        <taxon>Aconoidasida</taxon>
        <taxon>Piroplasmida</taxon>
        <taxon>Theileriidae</taxon>
        <taxon>Theileria</taxon>
    </lineage>
</organism>
<dbReference type="Proteomes" id="UP000244811">
    <property type="component" value="Chromosome 1"/>
</dbReference>
<accession>A0A976SIE9</accession>
<name>A0A976SIE9_THEOR</name>
<gene>
    <name evidence="2" type="ORF">MACK_003184</name>
</gene>
<feature type="domain" description="ISP3 C-terminal" evidence="1">
    <location>
        <begin position="35"/>
        <end position="141"/>
    </location>
</feature>
<dbReference type="InterPro" id="IPR041296">
    <property type="entry name" value="ISP3_C"/>
</dbReference>
<dbReference type="InterPro" id="IPR011993">
    <property type="entry name" value="PH-like_dom_sf"/>
</dbReference>
<reference evidence="2" key="1">
    <citation type="submission" date="2022-07" db="EMBL/GenBank/DDBJ databases">
        <title>Evaluation of T. orientalis genome assembly methods using nanopore sequencing and analysis of variation between genomes.</title>
        <authorList>
            <person name="Yam J."/>
            <person name="Micallef M.L."/>
            <person name="Liu M."/>
            <person name="Djordjevic S.P."/>
            <person name="Bogema D.R."/>
            <person name="Jenkins C."/>
        </authorList>
    </citation>
    <scope>NUCLEOTIDE SEQUENCE</scope>
    <source>
        <strain evidence="2">Goon Nure</strain>
    </source>
</reference>
<sequence length="147" mass="16453">MSVKTSCNNVFGLFNSCCASGNTTKQEGTEEDFDEQNFKNKLEQNLDVIVLLEDGTKLSCTLHVNCETSLVRIACDKQVREIDFGSVKKILHTKDELSRIQTNGNTMNFNTTVAFHLLENGNCIPVSFSNTHEKKMFLNILGPFIPT</sequence>
<dbReference type="Gene3D" id="2.30.29.30">
    <property type="entry name" value="Pleckstrin-homology domain (PH domain)/Phosphotyrosine-binding domain (PTB)"/>
    <property type="match status" value="1"/>
</dbReference>
<evidence type="ECO:0000259" key="1">
    <source>
        <dbReference type="Pfam" id="PF18045"/>
    </source>
</evidence>
<dbReference type="EMBL" id="CP056069">
    <property type="protein sequence ID" value="UVC49355.1"/>
    <property type="molecule type" value="Genomic_DNA"/>
</dbReference>
<dbReference type="Pfam" id="PF18045">
    <property type="entry name" value="ISP3_C"/>
    <property type="match status" value="1"/>
</dbReference>
<protein>
    <recommendedName>
        <fullName evidence="1">ISP3 C-terminal domain-containing protein</fullName>
    </recommendedName>
</protein>
<dbReference type="AlphaFoldDB" id="A0A976SIE9"/>
<evidence type="ECO:0000313" key="2">
    <source>
        <dbReference type="EMBL" id="UVC49355.1"/>
    </source>
</evidence>
<proteinExistence type="predicted"/>
<evidence type="ECO:0000313" key="3">
    <source>
        <dbReference type="Proteomes" id="UP000244811"/>
    </source>
</evidence>